<dbReference type="InterPro" id="IPR018108">
    <property type="entry name" value="MCP_transmembrane"/>
</dbReference>
<dbReference type="EMBL" id="CH916372">
    <property type="protein sequence ID" value="EDV99014.1"/>
    <property type="molecule type" value="Genomic_DNA"/>
</dbReference>
<dbReference type="GO" id="GO:0031966">
    <property type="term" value="C:mitochondrial membrane"/>
    <property type="evidence" value="ECO:0007669"/>
    <property type="project" value="UniProtKB-SubCell"/>
</dbReference>
<dbReference type="PROSITE" id="PS50920">
    <property type="entry name" value="SOLCAR"/>
    <property type="match status" value="3"/>
</dbReference>
<dbReference type="Pfam" id="PF00153">
    <property type="entry name" value="Mito_carr"/>
    <property type="match status" value="3"/>
</dbReference>
<dbReference type="eggNOG" id="KOG0758">
    <property type="taxonomic scope" value="Eukaryota"/>
</dbReference>
<dbReference type="FunFam" id="1.50.40.10:FF:000051">
    <property type="entry name" value="Mitochondrial carnitine/acylcarnitine carrier protein"/>
    <property type="match status" value="1"/>
</dbReference>
<gene>
    <name evidence="12" type="primary">Dgri\Dif1</name>
    <name evidence="12" type="ORF">Dgri_GH13281</name>
</gene>
<feature type="repeat" description="Solcar" evidence="9">
    <location>
        <begin position="117"/>
        <end position="207"/>
    </location>
</feature>
<keyword evidence="13" id="KW-1185">Reference proteome</keyword>
<dbReference type="PhylomeDB" id="B4JQ34"/>
<dbReference type="InParanoid" id="B4JQ34"/>
<dbReference type="HOGENOM" id="CLU_015166_16_0_1"/>
<dbReference type="GO" id="GO:0006839">
    <property type="term" value="P:mitochondrial transport"/>
    <property type="evidence" value="ECO:0007669"/>
    <property type="project" value="TreeGrafter"/>
</dbReference>
<evidence type="ECO:0000256" key="4">
    <source>
        <dbReference type="ARBA" id="ARBA00022692"/>
    </source>
</evidence>
<feature type="repeat" description="Solcar" evidence="9">
    <location>
        <begin position="17"/>
        <end position="108"/>
    </location>
</feature>
<proteinExistence type="inferred from homology"/>
<dbReference type="InterPro" id="IPR050567">
    <property type="entry name" value="Mitochondrial_Carrier"/>
</dbReference>
<organism evidence="13">
    <name type="scientific">Drosophila grimshawi</name>
    <name type="common">Hawaiian fruit fly</name>
    <name type="synonym">Idiomyia grimshawi</name>
    <dbReference type="NCBI Taxonomy" id="7222"/>
    <lineage>
        <taxon>Eukaryota</taxon>
        <taxon>Metazoa</taxon>
        <taxon>Ecdysozoa</taxon>
        <taxon>Arthropoda</taxon>
        <taxon>Hexapoda</taxon>
        <taxon>Insecta</taxon>
        <taxon>Pterygota</taxon>
        <taxon>Neoptera</taxon>
        <taxon>Endopterygota</taxon>
        <taxon>Diptera</taxon>
        <taxon>Brachycera</taxon>
        <taxon>Muscomorpha</taxon>
        <taxon>Ephydroidea</taxon>
        <taxon>Drosophilidae</taxon>
        <taxon>Drosophila</taxon>
        <taxon>Hawaiian Drosophila</taxon>
    </lineage>
</organism>
<feature type="transmembrane region" description="Helical" evidence="11">
    <location>
        <begin position="84"/>
        <end position="105"/>
    </location>
</feature>
<dbReference type="FunFam" id="1.50.40.10:FF:000040">
    <property type="entry name" value="mitochondrial carnitine/acylcarnitine carrier protein"/>
    <property type="match status" value="1"/>
</dbReference>
<evidence type="ECO:0000256" key="1">
    <source>
        <dbReference type="ARBA" id="ARBA00004225"/>
    </source>
</evidence>
<evidence type="ECO:0000256" key="10">
    <source>
        <dbReference type="RuleBase" id="RU000488"/>
    </source>
</evidence>
<keyword evidence="6 11" id="KW-1133">Transmembrane helix</keyword>
<comment type="subcellular location">
    <subcellularLocation>
        <location evidence="1">Mitochondrion membrane</location>
        <topology evidence="1">Multi-pass membrane protein</topology>
    </subcellularLocation>
</comment>
<protein>
    <submittedName>
        <fullName evidence="12">Dif-1-like</fullName>
    </submittedName>
</protein>
<dbReference type="PANTHER" id="PTHR45624">
    <property type="entry name" value="MITOCHONDRIAL BASIC AMINO ACIDS TRANSPORTER-RELATED"/>
    <property type="match status" value="1"/>
</dbReference>
<evidence type="ECO:0000256" key="8">
    <source>
        <dbReference type="ARBA" id="ARBA00023136"/>
    </source>
</evidence>
<name>B4JQ34_DROGR</name>
<dbReference type="OMA" id="NWAVGIP"/>
<keyword evidence="7" id="KW-0496">Mitochondrion</keyword>
<evidence type="ECO:0000256" key="7">
    <source>
        <dbReference type="ARBA" id="ARBA00023128"/>
    </source>
</evidence>
<dbReference type="GO" id="GO:1902603">
    <property type="term" value="P:carnitine transmembrane transport"/>
    <property type="evidence" value="ECO:0007669"/>
    <property type="project" value="TreeGrafter"/>
</dbReference>
<evidence type="ECO:0000313" key="12">
    <source>
        <dbReference type="EMBL" id="EDV99014.1"/>
    </source>
</evidence>
<evidence type="ECO:0000256" key="11">
    <source>
        <dbReference type="SAM" id="Phobius"/>
    </source>
</evidence>
<dbReference type="STRING" id="7222.B4JQ34"/>
<dbReference type="SUPFAM" id="SSF103506">
    <property type="entry name" value="Mitochondrial carrier"/>
    <property type="match status" value="1"/>
</dbReference>
<keyword evidence="3 10" id="KW-0813">Transport</keyword>
<feature type="transmembrane region" description="Helical" evidence="11">
    <location>
        <begin position="117"/>
        <end position="138"/>
    </location>
</feature>
<dbReference type="GO" id="GO:0015227">
    <property type="term" value="F:O-acyl-L-carnitine transmembrane transporter activity"/>
    <property type="evidence" value="ECO:0007669"/>
    <property type="project" value="TreeGrafter"/>
</dbReference>
<comment type="similarity">
    <text evidence="2 10">Belongs to the mitochondrial carrier (TC 2.A.29) family.</text>
</comment>
<feature type="repeat" description="Solcar" evidence="9">
    <location>
        <begin position="217"/>
        <end position="303"/>
    </location>
</feature>
<dbReference type="FunCoup" id="B4JQ34">
    <property type="interactions" value="1156"/>
</dbReference>
<dbReference type="OrthoDB" id="14252at2759"/>
<evidence type="ECO:0000256" key="2">
    <source>
        <dbReference type="ARBA" id="ARBA00006375"/>
    </source>
</evidence>
<reference evidence="12 13" key="1">
    <citation type="journal article" date="2007" name="Nature">
        <title>Evolution of genes and genomes on the Drosophila phylogeny.</title>
        <authorList>
            <consortium name="Drosophila 12 Genomes Consortium"/>
            <person name="Clark A.G."/>
            <person name="Eisen M.B."/>
            <person name="Smith D.R."/>
            <person name="Bergman C.M."/>
            <person name="Oliver B."/>
            <person name="Markow T.A."/>
            <person name="Kaufman T.C."/>
            <person name="Kellis M."/>
            <person name="Gelbart W."/>
            <person name="Iyer V.N."/>
            <person name="Pollard D.A."/>
            <person name="Sackton T.B."/>
            <person name="Larracuente A.M."/>
            <person name="Singh N.D."/>
            <person name="Abad J.P."/>
            <person name="Abt D.N."/>
            <person name="Adryan B."/>
            <person name="Aguade M."/>
            <person name="Akashi H."/>
            <person name="Anderson W.W."/>
            <person name="Aquadro C.F."/>
            <person name="Ardell D.H."/>
            <person name="Arguello R."/>
            <person name="Artieri C.G."/>
            <person name="Barbash D.A."/>
            <person name="Barker D."/>
            <person name="Barsanti P."/>
            <person name="Batterham P."/>
            <person name="Batzoglou S."/>
            <person name="Begun D."/>
            <person name="Bhutkar A."/>
            <person name="Blanco E."/>
            <person name="Bosak S.A."/>
            <person name="Bradley R.K."/>
            <person name="Brand A.D."/>
            <person name="Brent M.R."/>
            <person name="Brooks A.N."/>
            <person name="Brown R.H."/>
            <person name="Butlin R.K."/>
            <person name="Caggese C."/>
            <person name="Calvi B.R."/>
            <person name="Bernardo de Carvalho A."/>
            <person name="Caspi A."/>
            <person name="Castrezana S."/>
            <person name="Celniker S.E."/>
            <person name="Chang J.L."/>
            <person name="Chapple C."/>
            <person name="Chatterji S."/>
            <person name="Chinwalla A."/>
            <person name="Civetta A."/>
            <person name="Clifton S.W."/>
            <person name="Comeron J.M."/>
            <person name="Costello J.C."/>
            <person name="Coyne J.A."/>
            <person name="Daub J."/>
            <person name="David R.G."/>
            <person name="Delcher A.L."/>
            <person name="Delehaunty K."/>
            <person name="Do C.B."/>
            <person name="Ebling H."/>
            <person name="Edwards K."/>
            <person name="Eickbush T."/>
            <person name="Evans J.D."/>
            <person name="Filipski A."/>
            <person name="Findeiss S."/>
            <person name="Freyhult E."/>
            <person name="Fulton L."/>
            <person name="Fulton R."/>
            <person name="Garcia A.C."/>
            <person name="Gardiner A."/>
            <person name="Garfield D.A."/>
            <person name="Garvin B.E."/>
            <person name="Gibson G."/>
            <person name="Gilbert D."/>
            <person name="Gnerre S."/>
            <person name="Godfrey J."/>
            <person name="Good R."/>
            <person name="Gotea V."/>
            <person name="Gravely B."/>
            <person name="Greenberg A.J."/>
            <person name="Griffiths-Jones S."/>
            <person name="Gross S."/>
            <person name="Guigo R."/>
            <person name="Gustafson E.A."/>
            <person name="Haerty W."/>
            <person name="Hahn M.W."/>
            <person name="Halligan D.L."/>
            <person name="Halpern A.L."/>
            <person name="Halter G.M."/>
            <person name="Han M.V."/>
            <person name="Heger A."/>
            <person name="Hillier L."/>
            <person name="Hinrichs A.S."/>
            <person name="Holmes I."/>
            <person name="Hoskins R.A."/>
            <person name="Hubisz M.J."/>
            <person name="Hultmark D."/>
            <person name="Huntley M.A."/>
            <person name="Jaffe D.B."/>
            <person name="Jagadeeshan S."/>
            <person name="Jeck W.R."/>
            <person name="Johnson J."/>
            <person name="Jones C.D."/>
            <person name="Jordan W.C."/>
            <person name="Karpen G.H."/>
            <person name="Kataoka E."/>
            <person name="Keightley P.D."/>
            <person name="Kheradpour P."/>
            <person name="Kirkness E.F."/>
            <person name="Koerich L.B."/>
            <person name="Kristiansen K."/>
            <person name="Kudrna D."/>
            <person name="Kulathinal R.J."/>
            <person name="Kumar S."/>
            <person name="Kwok R."/>
            <person name="Lander E."/>
            <person name="Langley C.H."/>
            <person name="Lapoint R."/>
            <person name="Lazzaro B.P."/>
            <person name="Lee S.J."/>
            <person name="Levesque L."/>
            <person name="Li R."/>
            <person name="Lin C.F."/>
            <person name="Lin M.F."/>
            <person name="Lindblad-Toh K."/>
            <person name="Llopart A."/>
            <person name="Long M."/>
            <person name="Low L."/>
            <person name="Lozovsky E."/>
            <person name="Lu J."/>
            <person name="Luo M."/>
            <person name="Machado C.A."/>
            <person name="Makalowski W."/>
            <person name="Marzo M."/>
            <person name="Matsuda M."/>
            <person name="Matzkin L."/>
            <person name="McAllister B."/>
            <person name="McBride C.S."/>
            <person name="McKernan B."/>
            <person name="McKernan K."/>
            <person name="Mendez-Lago M."/>
            <person name="Minx P."/>
            <person name="Mollenhauer M.U."/>
            <person name="Montooth K."/>
            <person name="Mount S.M."/>
            <person name="Mu X."/>
            <person name="Myers E."/>
            <person name="Negre B."/>
            <person name="Newfeld S."/>
            <person name="Nielsen R."/>
            <person name="Noor M.A."/>
            <person name="O'Grady P."/>
            <person name="Pachter L."/>
            <person name="Papaceit M."/>
            <person name="Parisi M.J."/>
            <person name="Parisi M."/>
            <person name="Parts L."/>
            <person name="Pedersen J.S."/>
            <person name="Pesole G."/>
            <person name="Phillippy A.M."/>
            <person name="Ponting C.P."/>
            <person name="Pop M."/>
            <person name="Porcelli D."/>
            <person name="Powell J.R."/>
            <person name="Prohaska S."/>
            <person name="Pruitt K."/>
            <person name="Puig M."/>
            <person name="Quesneville H."/>
            <person name="Ram K.R."/>
            <person name="Rand D."/>
            <person name="Rasmussen M.D."/>
            <person name="Reed L.K."/>
            <person name="Reenan R."/>
            <person name="Reily A."/>
            <person name="Remington K.A."/>
            <person name="Rieger T.T."/>
            <person name="Ritchie M.G."/>
            <person name="Robin C."/>
            <person name="Rogers Y.H."/>
            <person name="Rohde C."/>
            <person name="Rozas J."/>
            <person name="Rubenfield M.J."/>
            <person name="Ruiz A."/>
            <person name="Russo S."/>
            <person name="Salzberg S.L."/>
            <person name="Sanchez-Gracia A."/>
            <person name="Saranga D.J."/>
            <person name="Sato H."/>
            <person name="Schaeffer S.W."/>
            <person name="Schatz M.C."/>
            <person name="Schlenke T."/>
            <person name="Schwartz R."/>
            <person name="Segarra C."/>
            <person name="Singh R.S."/>
            <person name="Sirot L."/>
            <person name="Sirota M."/>
            <person name="Sisneros N.B."/>
            <person name="Smith C.D."/>
            <person name="Smith T.F."/>
            <person name="Spieth J."/>
            <person name="Stage D.E."/>
            <person name="Stark A."/>
            <person name="Stephan W."/>
            <person name="Strausberg R.L."/>
            <person name="Strempel S."/>
            <person name="Sturgill D."/>
            <person name="Sutton G."/>
            <person name="Sutton G.G."/>
            <person name="Tao W."/>
            <person name="Teichmann S."/>
            <person name="Tobari Y.N."/>
            <person name="Tomimura Y."/>
            <person name="Tsolas J.M."/>
            <person name="Valente V.L."/>
            <person name="Venter E."/>
            <person name="Venter J.C."/>
            <person name="Vicario S."/>
            <person name="Vieira F.G."/>
            <person name="Vilella A.J."/>
            <person name="Villasante A."/>
            <person name="Walenz B."/>
            <person name="Wang J."/>
            <person name="Wasserman M."/>
            <person name="Watts T."/>
            <person name="Wilson D."/>
            <person name="Wilson R.K."/>
            <person name="Wing R.A."/>
            <person name="Wolfner M.F."/>
            <person name="Wong A."/>
            <person name="Wong G.K."/>
            <person name="Wu C.I."/>
            <person name="Wu G."/>
            <person name="Yamamoto D."/>
            <person name="Yang H.P."/>
            <person name="Yang S.P."/>
            <person name="Yorke J.A."/>
            <person name="Yoshida K."/>
            <person name="Zdobnov E."/>
            <person name="Zhang P."/>
            <person name="Zhang Y."/>
            <person name="Zimin A.V."/>
            <person name="Baldwin J."/>
            <person name="Abdouelleil A."/>
            <person name="Abdulkadir J."/>
            <person name="Abebe A."/>
            <person name="Abera B."/>
            <person name="Abreu J."/>
            <person name="Acer S.C."/>
            <person name="Aftuck L."/>
            <person name="Alexander A."/>
            <person name="An P."/>
            <person name="Anderson E."/>
            <person name="Anderson S."/>
            <person name="Arachi H."/>
            <person name="Azer M."/>
            <person name="Bachantsang P."/>
            <person name="Barry A."/>
            <person name="Bayul T."/>
            <person name="Berlin A."/>
            <person name="Bessette D."/>
            <person name="Bloom T."/>
            <person name="Blye J."/>
            <person name="Boguslavskiy L."/>
            <person name="Bonnet C."/>
            <person name="Boukhgalter B."/>
            <person name="Bourzgui I."/>
            <person name="Brown A."/>
            <person name="Cahill P."/>
            <person name="Channer S."/>
            <person name="Cheshatsang Y."/>
            <person name="Chuda L."/>
            <person name="Citroen M."/>
            <person name="Collymore A."/>
            <person name="Cooke P."/>
            <person name="Costello M."/>
            <person name="D'Aco K."/>
            <person name="Daza R."/>
            <person name="De Haan G."/>
            <person name="DeGray S."/>
            <person name="DeMaso C."/>
            <person name="Dhargay N."/>
            <person name="Dooley K."/>
            <person name="Dooley E."/>
            <person name="Doricent M."/>
            <person name="Dorje P."/>
            <person name="Dorjee K."/>
            <person name="Dupes A."/>
            <person name="Elong R."/>
            <person name="Falk J."/>
            <person name="Farina A."/>
            <person name="Faro S."/>
            <person name="Ferguson D."/>
            <person name="Fisher S."/>
            <person name="Foley C.D."/>
            <person name="Franke A."/>
            <person name="Friedrich D."/>
            <person name="Gadbois L."/>
            <person name="Gearin G."/>
            <person name="Gearin C.R."/>
            <person name="Giannoukos G."/>
            <person name="Goode T."/>
            <person name="Graham J."/>
            <person name="Grandbois E."/>
            <person name="Grewal S."/>
            <person name="Gyaltsen K."/>
            <person name="Hafez N."/>
            <person name="Hagos B."/>
            <person name="Hall J."/>
            <person name="Henson C."/>
            <person name="Hollinger A."/>
            <person name="Honan T."/>
            <person name="Huard M.D."/>
            <person name="Hughes L."/>
            <person name="Hurhula B."/>
            <person name="Husby M.E."/>
            <person name="Kamat A."/>
            <person name="Kanga B."/>
            <person name="Kashin S."/>
            <person name="Khazanovich D."/>
            <person name="Kisner P."/>
            <person name="Lance K."/>
            <person name="Lara M."/>
            <person name="Lee W."/>
            <person name="Lennon N."/>
            <person name="Letendre F."/>
            <person name="LeVine R."/>
            <person name="Lipovsky A."/>
            <person name="Liu X."/>
            <person name="Liu J."/>
            <person name="Liu S."/>
            <person name="Lokyitsang T."/>
            <person name="Lokyitsang Y."/>
            <person name="Lubonja R."/>
            <person name="Lui A."/>
            <person name="MacDonald P."/>
            <person name="Magnisalis V."/>
            <person name="Maru K."/>
            <person name="Matthews C."/>
            <person name="McCusker W."/>
            <person name="McDonough S."/>
            <person name="Mehta T."/>
            <person name="Meldrim J."/>
            <person name="Meneus L."/>
            <person name="Mihai O."/>
            <person name="Mihalev A."/>
            <person name="Mihova T."/>
            <person name="Mittelman R."/>
            <person name="Mlenga V."/>
            <person name="Montmayeur A."/>
            <person name="Mulrain L."/>
            <person name="Navidi A."/>
            <person name="Naylor J."/>
            <person name="Negash T."/>
            <person name="Nguyen T."/>
            <person name="Nguyen N."/>
            <person name="Nicol R."/>
            <person name="Norbu C."/>
            <person name="Norbu N."/>
            <person name="Novod N."/>
            <person name="O'Neill B."/>
            <person name="Osman S."/>
            <person name="Markiewicz E."/>
            <person name="Oyono O.L."/>
            <person name="Patti C."/>
            <person name="Phunkhang P."/>
            <person name="Pierre F."/>
            <person name="Priest M."/>
            <person name="Raghuraman S."/>
            <person name="Rege F."/>
            <person name="Reyes R."/>
            <person name="Rise C."/>
            <person name="Rogov P."/>
            <person name="Ross K."/>
            <person name="Ryan E."/>
            <person name="Settipalli S."/>
            <person name="Shea T."/>
            <person name="Sherpa N."/>
            <person name="Shi L."/>
            <person name="Shih D."/>
            <person name="Sparrow T."/>
            <person name="Spaulding J."/>
            <person name="Stalker J."/>
            <person name="Stange-Thomann N."/>
            <person name="Stavropoulos S."/>
            <person name="Stone C."/>
            <person name="Strader C."/>
            <person name="Tesfaye S."/>
            <person name="Thomson T."/>
            <person name="Thoulutsang Y."/>
            <person name="Thoulutsang D."/>
            <person name="Topham K."/>
            <person name="Topping I."/>
            <person name="Tsamla T."/>
            <person name="Vassiliev H."/>
            <person name="Vo A."/>
            <person name="Wangchuk T."/>
            <person name="Wangdi T."/>
            <person name="Weiand M."/>
            <person name="Wilkinson J."/>
            <person name="Wilson A."/>
            <person name="Yadav S."/>
            <person name="Young G."/>
            <person name="Yu Q."/>
            <person name="Zembek L."/>
            <person name="Zhong D."/>
            <person name="Zimmer A."/>
            <person name="Zwirko Z."/>
            <person name="Jaffe D.B."/>
            <person name="Alvarez P."/>
            <person name="Brockman W."/>
            <person name="Butler J."/>
            <person name="Chin C."/>
            <person name="Gnerre S."/>
            <person name="Grabherr M."/>
            <person name="Kleber M."/>
            <person name="Mauceli E."/>
            <person name="MacCallum I."/>
        </authorList>
    </citation>
    <scope>NUCLEOTIDE SEQUENCE [LARGE SCALE GENOMIC DNA]</scope>
    <source>
        <strain evidence="13">Tucson 15287-2541.00</strain>
    </source>
</reference>
<evidence type="ECO:0000256" key="5">
    <source>
        <dbReference type="ARBA" id="ARBA00022737"/>
    </source>
</evidence>
<dbReference type="Gene3D" id="1.50.40.10">
    <property type="entry name" value="Mitochondrial carrier domain"/>
    <property type="match status" value="2"/>
</dbReference>
<keyword evidence="4 9" id="KW-0812">Transmembrane</keyword>
<dbReference type="AlphaFoldDB" id="B4JQ34"/>
<keyword evidence="5" id="KW-0677">Repeat</keyword>
<dbReference type="PANTHER" id="PTHR45624:SF4">
    <property type="entry name" value="CONGESTED-LIKE TRACHEA PROTEIN-RELATED"/>
    <property type="match status" value="1"/>
</dbReference>
<evidence type="ECO:0000256" key="9">
    <source>
        <dbReference type="PROSITE-ProRule" id="PRU00282"/>
    </source>
</evidence>
<dbReference type="Proteomes" id="UP000001070">
    <property type="component" value="Unassembled WGS sequence"/>
</dbReference>
<evidence type="ECO:0000256" key="6">
    <source>
        <dbReference type="ARBA" id="ARBA00022989"/>
    </source>
</evidence>
<accession>B4JQ34</accession>
<keyword evidence="8 9" id="KW-0472">Membrane</keyword>
<evidence type="ECO:0000313" key="13">
    <source>
        <dbReference type="Proteomes" id="UP000001070"/>
    </source>
</evidence>
<dbReference type="InterPro" id="IPR023395">
    <property type="entry name" value="MCP_dom_sf"/>
</dbReference>
<sequence>MAVKVENVESATTERKANPVKSFITGGFGGICNVLSGHPLDTIKVRLQTMPRPPPGEQPMYRGTFDCAAKTIRNEGVRGLYKGMSAPLTGVAPIFAMCFAGYALGKRLQQRGEDAKLTYSQIFVAGSFSGIFSTFIMAPGERIKVLLQTQGTGPGGVKKYNGMLDCAAKLYKEGGLRSVFKGSCATMLRDLPANGLYFLVYEYIQDVAKAQSKTGEINTASTIFAGGAAGMAYWILGMPADVLKSRLQSAPEGTYKHGVRSVFKDLIAKDGPLALYRGVTPIMIRAFPANAACFFGIELANKFFNLVAPSF</sequence>
<evidence type="ECO:0000256" key="3">
    <source>
        <dbReference type="ARBA" id="ARBA00022448"/>
    </source>
</evidence>